<dbReference type="Proteomes" id="UP000031668">
    <property type="component" value="Unassembled WGS sequence"/>
</dbReference>
<evidence type="ECO:0000313" key="1">
    <source>
        <dbReference type="EMBL" id="KII68093.1"/>
    </source>
</evidence>
<comment type="caution">
    <text evidence="1">The sequence shown here is derived from an EMBL/GenBank/DDBJ whole genome shotgun (WGS) entry which is preliminary data.</text>
</comment>
<organism evidence="1 2">
    <name type="scientific">Thelohanellus kitauei</name>
    <name type="common">Myxosporean</name>
    <dbReference type="NCBI Taxonomy" id="669202"/>
    <lineage>
        <taxon>Eukaryota</taxon>
        <taxon>Metazoa</taxon>
        <taxon>Cnidaria</taxon>
        <taxon>Myxozoa</taxon>
        <taxon>Myxosporea</taxon>
        <taxon>Bivalvulida</taxon>
        <taxon>Platysporina</taxon>
        <taxon>Myxobolidae</taxon>
        <taxon>Thelohanellus</taxon>
    </lineage>
</organism>
<dbReference type="AlphaFoldDB" id="A0A0C2JFP6"/>
<reference evidence="1 2" key="1">
    <citation type="journal article" date="2014" name="Genome Biol. Evol.">
        <title>The genome of the myxosporean Thelohanellus kitauei shows adaptations to nutrient acquisition within its fish host.</title>
        <authorList>
            <person name="Yang Y."/>
            <person name="Xiong J."/>
            <person name="Zhou Z."/>
            <person name="Huo F."/>
            <person name="Miao W."/>
            <person name="Ran C."/>
            <person name="Liu Y."/>
            <person name="Zhang J."/>
            <person name="Feng J."/>
            <person name="Wang M."/>
            <person name="Wang M."/>
            <person name="Wang L."/>
            <person name="Yao B."/>
        </authorList>
    </citation>
    <scope>NUCLEOTIDE SEQUENCE [LARGE SCALE GENOMIC DNA]</scope>
    <source>
        <strain evidence="1">Wuqing</strain>
    </source>
</reference>
<dbReference type="EMBL" id="JWZT01002965">
    <property type="protein sequence ID" value="KII68093.1"/>
    <property type="molecule type" value="Genomic_DNA"/>
</dbReference>
<dbReference type="OrthoDB" id="2187652at2759"/>
<sequence length="159" mass="18293">MLSWSHATRLVSLRAGLESELSHIINSRTNLDTVLDALLTEAFPASNRYHNERELQNINQDSLWLISDYSRNVSFQLEPPKLKLTAEGKNKLISPPNPKLQCTLEFNQFAHYEFTKEFVLINGELQDVLLGSLFLNRNDLMINYRSKPEVFNLGPLKSF</sequence>
<keyword evidence="2" id="KW-1185">Reference proteome</keyword>
<accession>A0A0C2JFP6</accession>
<proteinExistence type="predicted"/>
<protein>
    <submittedName>
        <fullName evidence="1">Uncharacterized protein</fullName>
    </submittedName>
</protein>
<evidence type="ECO:0000313" key="2">
    <source>
        <dbReference type="Proteomes" id="UP000031668"/>
    </source>
</evidence>
<name>A0A0C2JFP6_THEKT</name>
<gene>
    <name evidence="1" type="ORF">RF11_06300</name>
</gene>